<dbReference type="EMBL" id="CAQK01000026">
    <property type="protein sequence ID" value="CCQ48859.1"/>
    <property type="molecule type" value="Genomic_DNA"/>
</dbReference>
<evidence type="ECO:0000313" key="1">
    <source>
        <dbReference type="EMBL" id="CCQ48859.1"/>
    </source>
</evidence>
<name>T2I7U8_CROWT</name>
<comment type="caution">
    <text evidence="1">The sequence shown here is derived from an EMBL/GenBank/DDBJ whole genome shotgun (WGS) entry which is preliminary data.</text>
</comment>
<dbReference type="Proteomes" id="UP000018348">
    <property type="component" value="Unassembled WGS sequence"/>
</dbReference>
<organism evidence="1 2">
    <name type="scientific">Crocosphaera watsonii WH 8502</name>
    <dbReference type="NCBI Taxonomy" id="423474"/>
    <lineage>
        <taxon>Bacteria</taxon>
        <taxon>Bacillati</taxon>
        <taxon>Cyanobacteriota</taxon>
        <taxon>Cyanophyceae</taxon>
        <taxon>Oscillatoriophycideae</taxon>
        <taxon>Chroococcales</taxon>
        <taxon>Aphanothecaceae</taxon>
        <taxon>Crocosphaera</taxon>
    </lineage>
</organism>
<gene>
    <name evidence="1" type="ORF">CWATWH8502_412</name>
</gene>
<accession>T2I7U8</accession>
<sequence length="50" mass="5664">MKIKTYEDGSIAITESGSKRIWTFSDKGQLERFSIGSKIFNKDKELVSHG</sequence>
<reference evidence="1 2" key="2">
    <citation type="submission" date="2013-09" db="EMBL/GenBank/DDBJ databases">
        <title>Whole genome comparison of six Crocosphaera watsonii strains with differing phenotypes.</title>
        <authorList>
            <person name="Bench S.R."/>
            <person name="Heller P."/>
            <person name="Frank I."/>
            <person name="Arciniega M."/>
            <person name="Shilova I.N."/>
            <person name="Zehr J.P."/>
        </authorList>
    </citation>
    <scope>NUCLEOTIDE SEQUENCE [LARGE SCALE GENOMIC DNA]</scope>
    <source>
        <strain evidence="1 2">WH 8502</strain>
    </source>
</reference>
<dbReference type="AlphaFoldDB" id="T2I7U8"/>
<reference evidence="1 2" key="1">
    <citation type="submission" date="2013-01" db="EMBL/GenBank/DDBJ databases">
        <authorList>
            <person name="Bench S."/>
        </authorList>
    </citation>
    <scope>NUCLEOTIDE SEQUENCE [LARGE SCALE GENOMIC DNA]</scope>
    <source>
        <strain evidence="1 2">WH 8502</strain>
    </source>
</reference>
<dbReference type="RefSeq" id="WP_021829081.1">
    <property type="nucleotide sequence ID" value="NZ_CAQK01000026.1"/>
</dbReference>
<protein>
    <submittedName>
        <fullName evidence="1">Uncharacterized protein</fullName>
    </submittedName>
</protein>
<evidence type="ECO:0000313" key="2">
    <source>
        <dbReference type="Proteomes" id="UP000018348"/>
    </source>
</evidence>
<proteinExistence type="predicted"/>